<name>A0A2Z2NHY2_9GAMM</name>
<gene>
    <name evidence="1" type="ORF">IMCC3135_03995</name>
</gene>
<dbReference type="OrthoDB" id="9776275at2"/>
<sequence>MYDLQEKALQFIKRDRSVSFQAGNDISAVLLDSQSCKRISKAVLPGLMLVASLVGSSVVRAENIEHIEAENTGWSFQFDNDVFVGGNKDQDYTGGFAVTLSGNRANGYSWSPNRLRQWTDDALGLKAYLGQGSRQYSKHALEWGAALFTPNDITSAQANPNDRAYASLFFLNSTEQTVFPEHALSVKSSFTVGLLGLDFADNVQSGIHKLLGSTQPEGWDNQISSGGELTARYALSLQKTAFQRYYSNGLSQEFNWTADADVGFTTGFGAGFNWRFGRIGTPWWTFNPHQSEYLNLGSNIASGVAEYDTRERYIYVGSSVNVNIYNSFLQGQFRSSQVEADASDVEPISADVWAGVSVEVAPTLHVEGFVRARSRELDKPDARAPSWAGIIVRRTL</sequence>
<dbReference type="Gene3D" id="2.40.128.140">
    <property type="entry name" value="Outer membrane protein"/>
    <property type="match status" value="1"/>
</dbReference>
<accession>A0A2Z2NHY2</accession>
<dbReference type="Pfam" id="PF09982">
    <property type="entry name" value="LpxR"/>
    <property type="match status" value="1"/>
</dbReference>
<dbReference type="KEGG" id="gai:IMCC3135_03995"/>
<dbReference type="EMBL" id="CP018632">
    <property type="protein sequence ID" value="ASJ70912.1"/>
    <property type="molecule type" value="Genomic_DNA"/>
</dbReference>
<reference evidence="1 2" key="1">
    <citation type="submission" date="2016-12" db="EMBL/GenBank/DDBJ databases">
        <authorList>
            <person name="Song W.-J."/>
            <person name="Kurnit D.M."/>
        </authorList>
    </citation>
    <scope>NUCLEOTIDE SEQUENCE [LARGE SCALE GENOMIC DNA]</scope>
    <source>
        <strain evidence="1 2">IMCC3135</strain>
    </source>
</reference>
<keyword evidence="2" id="KW-1185">Reference proteome</keyword>
<protein>
    <submittedName>
        <fullName evidence="1">Uncharacterized protein</fullName>
    </submittedName>
</protein>
<organism evidence="1 2">
    <name type="scientific">Granulosicoccus antarcticus IMCC3135</name>
    <dbReference type="NCBI Taxonomy" id="1192854"/>
    <lineage>
        <taxon>Bacteria</taxon>
        <taxon>Pseudomonadati</taxon>
        <taxon>Pseudomonadota</taxon>
        <taxon>Gammaproteobacteria</taxon>
        <taxon>Chromatiales</taxon>
        <taxon>Granulosicoccaceae</taxon>
        <taxon>Granulosicoccus</taxon>
    </lineage>
</organism>
<evidence type="ECO:0000313" key="2">
    <source>
        <dbReference type="Proteomes" id="UP000250079"/>
    </source>
</evidence>
<dbReference type="RefSeq" id="WP_088916406.1">
    <property type="nucleotide sequence ID" value="NZ_CP018632.1"/>
</dbReference>
<dbReference type="AlphaFoldDB" id="A0A2Z2NHY2"/>
<dbReference type="InterPro" id="IPR037107">
    <property type="entry name" value="Put_OMP_sf"/>
</dbReference>
<proteinExistence type="predicted"/>
<dbReference type="Proteomes" id="UP000250079">
    <property type="component" value="Chromosome"/>
</dbReference>
<evidence type="ECO:0000313" key="1">
    <source>
        <dbReference type="EMBL" id="ASJ70912.1"/>
    </source>
</evidence>
<dbReference type="InterPro" id="IPR018707">
    <property type="entry name" value="LpxR"/>
</dbReference>